<dbReference type="InterPro" id="IPR013747">
    <property type="entry name" value="ACP_syn_III_C"/>
</dbReference>
<dbReference type="CDD" id="cd00830">
    <property type="entry name" value="KAS_III"/>
    <property type="match status" value="1"/>
</dbReference>
<proteinExistence type="predicted"/>
<dbReference type="Gene3D" id="3.40.47.10">
    <property type="match status" value="2"/>
</dbReference>
<dbReference type="PANTHER" id="PTHR34069:SF2">
    <property type="entry name" value="BETA-KETOACYL-[ACYL-CARRIER-PROTEIN] SYNTHASE III"/>
    <property type="match status" value="1"/>
</dbReference>
<evidence type="ECO:0000259" key="4">
    <source>
        <dbReference type="Pfam" id="PF08545"/>
    </source>
</evidence>
<dbReference type="AlphaFoldDB" id="A0A1N7FUA8"/>
<organism evidence="5 6">
    <name type="scientific">Moraxella cuniculi DSM 21768</name>
    <dbReference type="NCBI Taxonomy" id="1122245"/>
    <lineage>
        <taxon>Bacteria</taxon>
        <taxon>Pseudomonadati</taxon>
        <taxon>Pseudomonadota</taxon>
        <taxon>Gammaproteobacteria</taxon>
        <taxon>Moraxellales</taxon>
        <taxon>Moraxellaceae</taxon>
        <taxon>Moraxella</taxon>
    </lineage>
</organism>
<dbReference type="Pfam" id="PF08541">
    <property type="entry name" value="ACP_syn_III_C"/>
    <property type="match status" value="1"/>
</dbReference>
<dbReference type="InterPro" id="IPR016039">
    <property type="entry name" value="Thiolase-like"/>
</dbReference>
<dbReference type="Pfam" id="PF08545">
    <property type="entry name" value="ACP_syn_III"/>
    <property type="match status" value="1"/>
</dbReference>
<dbReference type="GO" id="GO:0044550">
    <property type="term" value="P:secondary metabolite biosynthetic process"/>
    <property type="evidence" value="ECO:0007669"/>
    <property type="project" value="TreeGrafter"/>
</dbReference>
<dbReference type="PANTHER" id="PTHR34069">
    <property type="entry name" value="3-OXOACYL-[ACYL-CARRIER-PROTEIN] SYNTHASE 3"/>
    <property type="match status" value="1"/>
</dbReference>
<dbReference type="RefSeq" id="WP_076555936.1">
    <property type="nucleotide sequence ID" value="NZ_FTNU01000017.1"/>
</dbReference>
<dbReference type="EMBL" id="FTNU01000017">
    <property type="protein sequence ID" value="SIS03922.1"/>
    <property type="molecule type" value="Genomic_DNA"/>
</dbReference>
<evidence type="ECO:0000256" key="2">
    <source>
        <dbReference type="ARBA" id="ARBA00023315"/>
    </source>
</evidence>
<protein>
    <submittedName>
        <fullName evidence="5">Beta-ketodecanoyl-[acyl-carrier-protein] synthase</fullName>
    </submittedName>
</protein>
<reference evidence="6" key="1">
    <citation type="submission" date="2017-01" db="EMBL/GenBank/DDBJ databases">
        <authorList>
            <person name="Varghese N."/>
            <person name="Submissions S."/>
        </authorList>
    </citation>
    <scope>NUCLEOTIDE SEQUENCE [LARGE SCALE GENOMIC DNA]</scope>
    <source>
        <strain evidence="6">DSM 21768</strain>
    </source>
</reference>
<evidence type="ECO:0000256" key="1">
    <source>
        <dbReference type="ARBA" id="ARBA00022679"/>
    </source>
</evidence>
<keyword evidence="2" id="KW-0012">Acyltransferase</keyword>
<sequence>MAIYLTATGVHKPAYKISNDELVATFNTYVDAYNQEHAQAIVAGEKQALQYSTSEFIEKASGIKSRYVIDKKGILDPQIMAPIFPARKLGEELSVMAEMGLAALQDALKNANLSADELDGIICASSNFQRCYPAIAIEVQHAIGMTHGFAYDMNVACSAATFGIAQAVGSIKAGLGKKIAVLNVEITSAHLNWRNRDSHFIFGDIAAATIIEQSDTPKGYEILDSKLYTQFSANIKNEYGFMDRSEFLAAGTPMYDDLQEPVSDKLFLQEGRKVFREVCPKVSEIITTHLSENAISPQQIKRMWLHQANINMIDLILRTVVGKDADKAIAPVVIAEYGNTSSASPVVAFHETQEGVDAGDLCVMCSFGAGYSIGSVLLKKAN</sequence>
<dbReference type="STRING" id="34061.B0189_06505"/>
<keyword evidence="1" id="KW-0808">Transferase</keyword>
<keyword evidence="6" id="KW-1185">Reference proteome</keyword>
<dbReference type="NCBIfam" id="NF005703">
    <property type="entry name" value="PRK07515.1"/>
    <property type="match status" value="1"/>
</dbReference>
<dbReference type="GO" id="GO:0004315">
    <property type="term" value="F:3-oxoacyl-[acyl-carrier-protein] synthase activity"/>
    <property type="evidence" value="ECO:0007669"/>
    <property type="project" value="InterPro"/>
</dbReference>
<accession>A0A1N7FUA8</accession>
<feature type="domain" description="Beta-ketoacyl-[acyl-carrier-protein] synthase III N-terminal" evidence="4">
    <location>
        <begin position="151"/>
        <end position="229"/>
    </location>
</feature>
<evidence type="ECO:0000259" key="3">
    <source>
        <dbReference type="Pfam" id="PF08541"/>
    </source>
</evidence>
<evidence type="ECO:0000313" key="5">
    <source>
        <dbReference type="EMBL" id="SIS03922.1"/>
    </source>
</evidence>
<dbReference type="Proteomes" id="UP000187495">
    <property type="component" value="Unassembled WGS sequence"/>
</dbReference>
<feature type="domain" description="Beta-ketoacyl-[acyl-carrier-protein] synthase III C-terminal" evidence="3">
    <location>
        <begin position="290"/>
        <end position="379"/>
    </location>
</feature>
<evidence type="ECO:0000313" key="6">
    <source>
        <dbReference type="Proteomes" id="UP000187495"/>
    </source>
</evidence>
<dbReference type="InterPro" id="IPR013751">
    <property type="entry name" value="ACP_syn_III_N"/>
</dbReference>
<gene>
    <name evidence="5" type="ORF">SAMN02745664_11728</name>
</gene>
<dbReference type="GO" id="GO:0006633">
    <property type="term" value="P:fatty acid biosynthetic process"/>
    <property type="evidence" value="ECO:0007669"/>
    <property type="project" value="InterPro"/>
</dbReference>
<name>A0A1N7FUA8_9GAMM</name>
<dbReference type="SUPFAM" id="SSF53901">
    <property type="entry name" value="Thiolase-like"/>
    <property type="match status" value="1"/>
</dbReference>